<dbReference type="RefSeq" id="WP_173408689.1">
    <property type="nucleotide sequence ID" value="NZ_CP054160.3"/>
</dbReference>
<dbReference type="InterPro" id="IPR008966">
    <property type="entry name" value="Adhesion_dom_sf"/>
</dbReference>
<dbReference type="SUPFAM" id="SSF49401">
    <property type="entry name" value="Bacterial adhesins"/>
    <property type="match status" value="1"/>
</dbReference>
<accession>A0AAE7JSK3</accession>
<dbReference type="InterPro" id="IPR039458">
    <property type="entry name" value="FimA-like"/>
</dbReference>
<evidence type="ECO:0000313" key="6">
    <source>
        <dbReference type="EMBL" id="QKJ57650.1"/>
    </source>
</evidence>
<dbReference type="GO" id="GO:0009289">
    <property type="term" value="C:pilus"/>
    <property type="evidence" value="ECO:0007669"/>
    <property type="project" value="UniProtKB-SubCell"/>
</dbReference>
<dbReference type="GO" id="GO:0043709">
    <property type="term" value="P:cell adhesion involved in single-species biofilm formation"/>
    <property type="evidence" value="ECO:0007669"/>
    <property type="project" value="TreeGrafter"/>
</dbReference>
<feature type="chain" id="PRO_5042032872" evidence="5">
    <location>
        <begin position="23"/>
        <end position="182"/>
    </location>
</feature>
<feature type="signal peptide" evidence="5">
    <location>
        <begin position="1"/>
        <end position="22"/>
    </location>
</feature>
<sequence>MKKLAIVASLVAAFGSVGMVQAASTGTITFNGELTATTCDVVVDGQAADATVTLPTVGTNQLNAATKRAGDTGFVMALNNCAGTLQTAAAFFEAGSSVDLTTGRLKNLNGTGATNVSLELLDANNSSPSVINVGNQIQKTTAGYKDVSGGSANLSYIVRYYAEAPTTAGLVDSNVVYSIQYQ</sequence>
<dbReference type="InterPro" id="IPR050263">
    <property type="entry name" value="Bact_Fimbrial_Adh_Pro"/>
</dbReference>
<evidence type="ECO:0000256" key="5">
    <source>
        <dbReference type="SAM" id="SignalP"/>
    </source>
</evidence>
<dbReference type="AlphaFoldDB" id="A0AAE7JSK3"/>
<keyword evidence="4" id="KW-0281">Fimbrium</keyword>
<proteinExistence type="inferred from homology"/>
<dbReference type="Pfam" id="PF16970">
    <property type="entry name" value="FimA"/>
    <property type="match status" value="1"/>
</dbReference>
<dbReference type="Gene3D" id="2.60.40.1090">
    <property type="entry name" value="Fimbrial-type adhesion domain"/>
    <property type="match status" value="1"/>
</dbReference>
<gene>
    <name evidence="6" type="ORF">G9399_03670</name>
</gene>
<dbReference type="InterPro" id="IPR036937">
    <property type="entry name" value="Adhesion_dom_fimbrial_sf"/>
</dbReference>
<protein>
    <submittedName>
        <fullName evidence="6">Type 1 fimbrial protein</fullName>
    </submittedName>
</protein>
<dbReference type="EMBL" id="CP054160">
    <property type="protein sequence ID" value="QKJ57650.1"/>
    <property type="molecule type" value="Genomic_DNA"/>
</dbReference>
<reference evidence="7" key="1">
    <citation type="submission" date="2020-03" db="EMBL/GenBank/DDBJ databases">
        <title>Genome sequences of seven Enterobacteriaceae strains isolated from Canadian wastewater treatment facilities.</title>
        <authorList>
            <person name="Huang H."/>
            <person name="Chmara J.T."/>
            <person name="Duceppe M.-O."/>
        </authorList>
    </citation>
    <scope>NUCLEOTIDE SEQUENCE [LARGE SCALE GENOMIC DNA]</scope>
    <source>
        <strain evidence="7">Biosolid 3</strain>
    </source>
</reference>
<evidence type="ECO:0000256" key="2">
    <source>
        <dbReference type="ARBA" id="ARBA00006671"/>
    </source>
</evidence>
<keyword evidence="3 5" id="KW-0732">Signal</keyword>
<dbReference type="PANTHER" id="PTHR33420">
    <property type="entry name" value="FIMBRIAL SUBUNIT ELFA-RELATED"/>
    <property type="match status" value="1"/>
</dbReference>
<dbReference type="Proteomes" id="UP000503464">
    <property type="component" value="Chromosome"/>
</dbReference>
<evidence type="ECO:0000256" key="3">
    <source>
        <dbReference type="ARBA" id="ARBA00022729"/>
    </source>
</evidence>
<organism evidence="6 7">
    <name type="scientific">Serratia fonticola</name>
    <dbReference type="NCBI Taxonomy" id="47917"/>
    <lineage>
        <taxon>Bacteria</taxon>
        <taxon>Pseudomonadati</taxon>
        <taxon>Pseudomonadota</taxon>
        <taxon>Gammaproteobacteria</taxon>
        <taxon>Enterobacterales</taxon>
        <taxon>Yersiniaceae</taxon>
        <taxon>Serratia</taxon>
    </lineage>
</organism>
<evidence type="ECO:0000256" key="4">
    <source>
        <dbReference type="ARBA" id="ARBA00023263"/>
    </source>
</evidence>
<comment type="similarity">
    <text evidence="2">Belongs to the fimbrial protein family.</text>
</comment>
<evidence type="ECO:0000256" key="1">
    <source>
        <dbReference type="ARBA" id="ARBA00004561"/>
    </source>
</evidence>
<name>A0AAE7JSK3_SERFO</name>
<dbReference type="PANTHER" id="PTHR33420:SF3">
    <property type="entry name" value="FIMBRIAL SUBUNIT ELFA"/>
    <property type="match status" value="1"/>
</dbReference>
<evidence type="ECO:0000313" key="7">
    <source>
        <dbReference type="Proteomes" id="UP000503464"/>
    </source>
</evidence>
<comment type="subcellular location">
    <subcellularLocation>
        <location evidence="1">Fimbrium</location>
    </subcellularLocation>
</comment>